<protein>
    <submittedName>
        <fullName evidence="1">Uncharacterized protein</fullName>
    </submittedName>
</protein>
<dbReference type="Ensembl" id="ENSNVIT00000001527.1">
    <property type="protein sequence ID" value="ENSNVIP00000001321.1"/>
    <property type="gene ID" value="ENSNVIG00000001063.1"/>
</dbReference>
<dbReference type="GeneTree" id="ENSGT00960000189810"/>
<proteinExistence type="predicted"/>
<sequence>MGWPTSVGSRQWRQVPIPCFNGVNIQKSRISMPSVASLSDKLLQLDLGAQASVSRGAGHLK</sequence>
<keyword evidence="2" id="KW-1185">Reference proteome</keyword>
<evidence type="ECO:0000313" key="2">
    <source>
        <dbReference type="Proteomes" id="UP000694425"/>
    </source>
</evidence>
<accession>A0A8C7ABW0</accession>
<evidence type="ECO:0000313" key="1">
    <source>
        <dbReference type="Ensembl" id="ENSNVIP00000001321.1"/>
    </source>
</evidence>
<reference evidence="1" key="1">
    <citation type="submission" date="2025-08" db="UniProtKB">
        <authorList>
            <consortium name="Ensembl"/>
        </authorList>
    </citation>
    <scope>IDENTIFICATION</scope>
</reference>
<dbReference type="AlphaFoldDB" id="A0A8C7ABW0"/>
<name>A0A8C7ABW0_NEOVI</name>
<organism evidence="1 2">
    <name type="scientific">Neovison vison</name>
    <name type="common">American mink</name>
    <name type="synonym">Mustela vison</name>
    <dbReference type="NCBI Taxonomy" id="452646"/>
    <lineage>
        <taxon>Eukaryota</taxon>
        <taxon>Metazoa</taxon>
        <taxon>Chordata</taxon>
        <taxon>Craniata</taxon>
        <taxon>Vertebrata</taxon>
        <taxon>Euteleostomi</taxon>
        <taxon>Mammalia</taxon>
        <taxon>Eutheria</taxon>
        <taxon>Laurasiatheria</taxon>
        <taxon>Carnivora</taxon>
        <taxon>Caniformia</taxon>
        <taxon>Musteloidea</taxon>
        <taxon>Mustelidae</taxon>
        <taxon>Mustelinae</taxon>
        <taxon>Neogale</taxon>
    </lineage>
</organism>
<dbReference type="Proteomes" id="UP000694425">
    <property type="component" value="Unplaced"/>
</dbReference>
<reference evidence="1" key="2">
    <citation type="submission" date="2025-09" db="UniProtKB">
        <authorList>
            <consortium name="Ensembl"/>
        </authorList>
    </citation>
    <scope>IDENTIFICATION</scope>
</reference>